<sequence length="90" mass="9671">MVSSYTMDQIESNFGLSRGHPTKLCAAGSKRAKKRLGLRETAAQQHSSSRLMPAGLGVNLNKRLMWSSCRLLQKGTNQGNQAQSVAGLPG</sequence>
<protein>
    <submittedName>
        <fullName evidence="1">Uncharacterized protein</fullName>
    </submittedName>
</protein>
<organism evidence="1 2">
    <name type="scientific">Pyrus ussuriensis x Pyrus communis</name>
    <dbReference type="NCBI Taxonomy" id="2448454"/>
    <lineage>
        <taxon>Eukaryota</taxon>
        <taxon>Viridiplantae</taxon>
        <taxon>Streptophyta</taxon>
        <taxon>Embryophyta</taxon>
        <taxon>Tracheophyta</taxon>
        <taxon>Spermatophyta</taxon>
        <taxon>Magnoliopsida</taxon>
        <taxon>eudicotyledons</taxon>
        <taxon>Gunneridae</taxon>
        <taxon>Pentapetalae</taxon>
        <taxon>rosids</taxon>
        <taxon>fabids</taxon>
        <taxon>Rosales</taxon>
        <taxon>Rosaceae</taxon>
        <taxon>Amygdaloideae</taxon>
        <taxon>Maleae</taxon>
        <taxon>Pyrus</taxon>
    </lineage>
</organism>
<dbReference type="Proteomes" id="UP000327157">
    <property type="component" value="Chromosome 8"/>
</dbReference>
<accession>A0A5N5HMC5</accession>
<reference evidence="2" key="2">
    <citation type="submission" date="2019-10" db="EMBL/GenBank/DDBJ databases">
        <title>A de novo genome assembly of a pear dwarfing rootstock.</title>
        <authorList>
            <person name="Wang F."/>
            <person name="Wang J."/>
            <person name="Li S."/>
            <person name="Zhang Y."/>
            <person name="Fang M."/>
            <person name="Ma L."/>
            <person name="Zhao Y."/>
            <person name="Jiang S."/>
        </authorList>
    </citation>
    <scope>NUCLEOTIDE SEQUENCE [LARGE SCALE GENOMIC DNA]</scope>
</reference>
<evidence type="ECO:0000313" key="1">
    <source>
        <dbReference type="EMBL" id="KAB2629089.1"/>
    </source>
</evidence>
<dbReference type="AlphaFoldDB" id="A0A5N5HMC5"/>
<reference evidence="1 2" key="3">
    <citation type="submission" date="2019-11" db="EMBL/GenBank/DDBJ databases">
        <title>A de novo genome assembly of a pear dwarfing rootstock.</title>
        <authorList>
            <person name="Wang F."/>
            <person name="Wang J."/>
            <person name="Li S."/>
            <person name="Zhang Y."/>
            <person name="Fang M."/>
            <person name="Ma L."/>
            <person name="Zhao Y."/>
            <person name="Jiang S."/>
        </authorList>
    </citation>
    <scope>NUCLEOTIDE SEQUENCE [LARGE SCALE GENOMIC DNA]</scope>
    <source>
        <strain evidence="1">S2</strain>
        <tissue evidence="1">Leaf</tissue>
    </source>
</reference>
<keyword evidence="2" id="KW-1185">Reference proteome</keyword>
<dbReference type="EMBL" id="SMOL01000148">
    <property type="protein sequence ID" value="KAB2629089.1"/>
    <property type="molecule type" value="Genomic_DNA"/>
</dbReference>
<gene>
    <name evidence="1" type="ORF">D8674_033884</name>
</gene>
<reference evidence="1 2" key="1">
    <citation type="submission" date="2019-09" db="EMBL/GenBank/DDBJ databases">
        <authorList>
            <person name="Ou C."/>
        </authorList>
    </citation>
    <scope>NUCLEOTIDE SEQUENCE [LARGE SCALE GENOMIC DNA]</scope>
    <source>
        <strain evidence="1">S2</strain>
        <tissue evidence="1">Leaf</tissue>
    </source>
</reference>
<name>A0A5N5HMC5_9ROSA</name>
<comment type="caution">
    <text evidence="1">The sequence shown here is derived from an EMBL/GenBank/DDBJ whole genome shotgun (WGS) entry which is preliminary data.</text>
</comment>
<evidence type="ECO:0000313" key="2">
    <source>
        <dbReference type="Proteomes" id="UP000327157"/>
    </source>
</evidence>
<proteinExistence type="predicted"/>